<evidence type="ECO:0000313" key="4">
    <source>
        <dbReference type="Proteomes" id="UP001601059"/>
    </source>
</evidence>
<gene>
    <name evidence="3" type="ORF">ACFYKX_13950</name>
</gene>
<keyword evidence="2" id="KW-1133">Transmembrane helix</keyword>
<organism evidence="3 4">
    <name type="scientific">Cytobacillus spartinae</name>
    <dbReference type="NCBI Taxonomy" id="3299023"/>
    <lineage>
        <taxon>Bacteria</taxon>
        <taxon>Bacillati</taxon>
        <taxon>Bacillota</taxon>
        <taxon>Bacilli</taxon>
        <taxon>Bacillales</taxon>
        <taxon>Bacillaceae</taxon>
        <taxon>Cytobacillus</taxon>
    </lineage>
</organism>
<comment type="caution">
    <text evidence="3">The sequence shown here is derived from an EMBL/GenBank/DDBJ whole genome shotgun (WGS) entry which is preliminary data.</text>
</comment>
<proteinExistence type="predicted"/>
<reference evidence="3 4" key="1">
    <citation type="submission" date="2024-08" db="EMBL/GenBank/DDBJ databases">
        <title>Two novel Cytobacillus novel species.</title>
        <authorList>
            <person name="Liu G."/>
        </authorList>
    </citation>
    <scope>NUCLEOTIDE SEQUENCE [LARGE SCALE GENOMIC DNA]</scope>
    <source>
        <strain evidence="3 4">FJAT-54145</strain>
    </source>
</reference>
<evidence type="ECO:0000256" key="1">
    <source>
        <dbReference type="SAM" id="Coils"/>
    </source>
</evidence>
<name>A0ABW6KFP4_9BACI</name>
<sequence length="250" mass="28619">MAEEKNKYVLYEYLLFFWKKKWFFLIIPAITTVLVVGAIYAFNNDKPYTGKLLFYTGSLDSQDLTHPNNIMAKFNGELKGTLDVFVSEKGQVKFTVKGDSQDEVESDMELVKQVYTTDLMANYQKRLDASMVHLELLEERVPALEAIIEDYKEKLLSEEETLAPDELTSLSSLINETEEELTKAAERAHKMRGDIAFFEQPKVLSESVTKTKTYLKESIAVGVLLGLVLTVALLVLLKYLGFARRYYKHD</sequence>
<keyword evidence="1" id="KW-0175">Coiled coil</keyword>
<feature type="coiled-coil region" evidence="1">
    <location>
        <begin position="120"/>
        <end position="194"/>
    </location>
</feature>
<dbReference type="RefSeq" id="WP_389361672.1">
    <property type="nucleotide sequence ID" value="NZ_JBIACK010000006.1"/>
</dbReference>
<protein>
    <recommendedName>
        <fullName evidence="5">Lipopolysaccharide biosynthesis protein</fullName>
    </recommendedName>
</protein>
<dbReference type="Proteomes" id="UP001601059">
    <property type="component" value="Unassembled WGS sequence"/>
</dbReference>
<feature type="transmembrane region" description="Helical" evidence="2">
    <location>
        <begin position="219"/>
        <end position="240"/>
    </location>
</feature>
<feature type="transmembrane region" description="Helical" evidence="2">
    <location>
        <begin position="22"/>
        <end position="42"/>
    </location>
</feature>
<keyword evidence="2" id="KW-0812">Transmembrane</keyword>
<evidence type="ECO:0000313" key="3">
    <source>
        <dbReference type="EMBL" id="MFE8701703.1"/>
    </source>
</evidence>
<evidence type="ECO:0000256" key="2">
    <source>
        <dbReference type="SAM" id="Phobius"/>
    </source>
</evidence>
<evidence type="ECO:0008006" key="5">
    <source>
        <dbReference type="Google" id="ProtNLM"/>
    </source>
</evidence>
<keyword evidence="4" id="KW-1185">Reference proteome</keyword>
<accession>A0ABW6KFP4</accession>
<dbReference type="EMBL" id="JBIACK010000006">
    <property type="protein sequence ID" value="MFE8701703.1"/>
    <property type="molecule type" value="Genomic_DNA"/>
</dbReference>
<keyword evidence="2" id="KW-0472">Membrane</keyword>